<dbReference type="GO" id="GO:0043165">
    <property type="term" value="P:Gram-negative-bacterium-type cell outer membrane assembly"/>
    <property type="evidence" value="ECO:0007669"/>
    <property type="project" value="UniProtKB-UniRule"/>
</dbReference>
<proteinExistence type="inferred from homology"/>
<keyword evidence="1 4" id="KW-0732">Signal</keyword>
<comment type="caution">
    <text evidence="6">The sequence shown here is derived from an EMBL/GenBank/DDBJ whole genome shotgun (WGS) entry which is preliminary data.</text>
</comment>
<comment type="subunit">
    <text evidence="4">Part of the Bam complex.</text>
</comment>
<dbReference type="Gene3D" id="1.25.40.10">
    <property type="entry name" value="Tetratricopeptide repeat domain"/>
    <property type="match status" value="1"/>
</dbReference>
<dbReference type="CDD" id="cd15830">
    <property type="entry name" value="BamD"/>
    <property type="match status" value="1"/>
</dbReference>
<dbReference type="GO" id="GO:0009279">
    <property type="term" value="C:cell outer membrane"/>
    <property type="evidence" value="ECO:0007669"/>
    <property type="project" value="UniProtKB-SubCell"/>
</dbReference>
<feature type="domain" description="Outer membrane lipoprotein BamD-like" evidence="5">
    <location>
        <begin position="55"/>
        <end position="248"/>
    </location>
</feature>
<dbReference type="Proteomes" id="UP000239772">
    <property type="component" value="Unassembled WGS sequence"/>
</dbReference>
<keyword evidence="3 4" id="KW-0998">Cell outer membrane</keyword>
<gene>
    <name evidence="4" type="primary">bamD</name>
    <name evidence="6" type="ORF">SLNSH_09720</name>
</gene>
<dbReference type="AlphaFoldDB" id="A0A2T1HTX3"/>
<keyword evidence="7" id="KW-1185">Reference proteome</keyword>
<dbReference type="HAMAP" id="MF_00922">
    <property type="entry name" value="OM_assembly_BamD"/>
    <property type="match status" value="1"/>
</dbReference>
<dbReference type="InterPro" id="IPR017689">
    <property type="entry name" value="BamD"/>
</dbReference>
<comment type="similarity">
    <text evidence="4">Belongs to the BamD family.</text>
</comment>
<keyword evidence="2 4" id="KW-0472">Membrane</keyword>
<comment type="subcellular location">
    <subcellularLocation>
        <location evidence="4">Cell outer membrane</location>
    </subcellularLocation>
</comment>
<dbReference type="InterPro" id="IPR039565">
    <property type="entry name" value="BamD-like"/>
</dbReference>
<evidence type="ECO:0000256" key="3">
    <source>
        <dbReference type="ARBA" id="ARBA00023237"/>
    </source>
</evidence>
<evidence type="ECO:0000256" key="4">
    <source>
        <dbReference type="HAMAP-Rule" id="MF_00922"/>
    </source>
</evidence>
<evidence type="ECO:0000313" key="6">
    <source>
        <dbReference type="EMBL" id="PSC05097.1"/>
    </source>
</evidence>
<dbReference type="RefSeq" id="WP_106336539.1">
    <property type="nucleotide sequence ID" value="NZ_PVZS01000009.1"/>
</dbReference>
<dbReference type="InterPro" id="IPR011990">
    <property type="entry name" value="TPR-like_helical_dom_sf"/>
</dbReference>
<sequence length="296" mass="33509">MRFETRFLSPKGARIARSLLALALLAPLVGCDTISNLNPFEKEEKYTPEITPSVPAETIYNEGLGLLKKNEYDTAAKKFADLDKQYPFSVWSKKALILQTYAYYTGRNYEEAINSGKRYLTLHPSTPDAAYAAYMVGMSYYNQIPDVSRDQERTEKALLALQEVVTRWPNSEYASDAKYKIQVARDQLAGREMTVGRFYLQKRNYTAAINRFRTVVSSYQTTRQVEEALARLAECYLALGIVSEAQTAGAVLGHNFPDSQWYKDTYALLQTKGLEPREDGGSWMSKAMKAFRIGQS</sequence>
<organism evidence="6 7">
    <name type="scientific">Alsobacter soli</name>
    <dbReference type="NCBI Taxonomy" id="2109933"/>
    <lineage>
        <taxon>Bacteria</taxon>
        <taxon>Pseudomonadati</taxon>
        <taxon>Pseudomonadota</taxon>
        <taxon>Alphaproteobacteria</taxon>
        <taxon>Hyphomicrobiales</taxon>
        <taxon>Alsobacteraceae</taxon>
        <taxon>Alsobacter</taxon>
    </lineage>
</organism>
<evidence type="ECO:0000259" key="5">
    <source>
        <dbReference type="Pfam" id="PF13525"/>
    </source>
</evidence>
<evidence type="ECO:0000313" key="7">
    <source>
        <dbReference type="Proteomes" id="UP000239772"/>
    </source>
</evidence>
<comment type="function">
    <text evidence="4">Part of the outer membrane protein assembly complex, which is involved in assembly and insertion of beta-barrel proteins into the outer membrane.</text>
</comment>
<dbReference type="NCBIfam" id="TIGR03302">
    <property type="entry name" value="OM_YfiO"/>
    <property type="match status" value="1"/>
</dbReference>
<dbReference type="GO" id="GO:0051205">
    <property type="term" value="P:protein insertion into membrane"/>
    <property type="evidence" value="ECO:0007669"/>
    <property type="project" value="UniProtKB-UniRule"/>
</dbReference>
<dbReference type="OrthoDB" id="9804044at2"/>
<name>A0A2T1HTX3_9HYPH</name>
<dbReference type="Pfam" id="PF13525">
    <property type="entry name" value="YfiO"/>
    <property type="match status" value="1"/>
</dbReference>
<dbReference type="SUPFAM" id="SSF48452">
    <property type="entry name" value="TPR-like"/>
    <property type="match status" value="1"/>
</dbReference>
<evidence type="ECO:0000256" key="2">
    <source>
        <dbReference type="ARBA" id="ARBA00023136"/>
    </source>
</evidence>
<accession>A0A2T1HTX3</accession>
<protein>
    <recommendedName>
        <fullName evidence="4">Outer membrane protein assembly factor BamD</fullName>
    </recommendedName>
</protein>
<evidence type="ECO:0000256" key="1">
    <source>
        <dbReference type="ARBA" id="ARBA00022729"/>
    </source>
</evidence>
<reference evidence="7" key="1">
    <citation type="submission" date="2018-03" db="EMBL/GenBank/DDBJ databases">
        <authorList>
            <person name="Sun L."/>
            <person name="Liu H."/>
            <person name="Chen W."/>
            <person name="Huang K."/>
            <person name="Liu W."/>
            <person name="Gao X."/>
        </authorList>
    </citation>
    <scope>NUCLEOTIDE SEQUENCE [LARGE SCALE GENOMIC DNA]</scope>
    <source>
        <strain evidence="7">SH9</strain>
    </source>
</reference>
<dbReference type="EMBL" id="PVZS01000009">
    <property type="protein sequence ID" value="PSC05097.1"/>
    <property type="molecule type" value="Genomic_DNA"/>
</dbReference>